<keyword evidence="2" id="KW-1185">Reference proteome</keyword>
<dbReference type="Proteomes" id="UP000192738">
    <property type="component" value="Unassembled WGS sequence"/>
</dbReference>
<reference evidence="1 2" key="1">
    <citation type="submission" date="2017-04" db="EMBL/GenBank/DDBJ databases">
        <authorList>
            <person name="Afonso C.L."/>
            <person name="Miller P.J."/>
            <person name="Scott M.A."/>
            <person name="Spackman E."/>
            <person name="Goraichik I."/>
            <person name="Dimitrov K.M."/>
            <person name="Suarez D.L."/>
            <person name="Swayne D.E."/>
        </authorList>
    </citation>
    <scope>NUCLEOTIDE SEQUENCE [LARGE SCALE GENOMIC DNA]</scope>
    <source>
        <strain evidence="1 2">DSM 5090</strain>
    </source>
</reference>
<organism evidence="1 2">
    <name type="scientific">Sporomusa malonica</name>
    <dbReference type="NCBI Taxonomy" id="112901"/>
    <lineage>
        <taxon>Bacteria</taxon>
        <taxon>Bacillati</taxon>
        <taxon>Bacillota</taxon>
        <taxon>Negativicutes</taxon>
        <taxon>Selenomonadales</taxon>
        <taxon>Sporomusaceae</taxon>
        <taxon>Sporomusa</taxon>
    </lineage>
</organism>
<evidence type="ECO:0000313" key="1">
    <source>
        <dbReference type="EMBL" id="SMC72576.1"/>
    </source>
</evidence>
<dbReference type="STRING" id="112901.SAMN04488500_107204"/>
<dbReference type="EMBL" id="FWXI01000007">
    <property type="protein sequence ID" value="SMC72576.1"/>
    <property type="molecule type" value="Genomic_DNA"/>
</dbReference>
<sequence>MSEKLQSVLENNQGKEILHPGEFSELGSLDPNVDQNLMRLSGTV</sequence>
<dbReference type="AlphaFoldDB" id="A0A1W2BI68"/>
<proteinExistence type="predicted"/>
<accession>A0A1W2BI68</accession>
<name>A0A1W2BI68_9FIRM</name>
<protein>
    <submittedName>
        <fullName evidence="1">Uncharacterized protein</fullName>
    </submittedName>
</protein>
<evidence type="ECO:0000313" key="2">
    <source>
        <dbReference type="Proteomes" id="UP000192738"/>
    </source>
</evidence>
<gene>
    <name evidence="1" type="ORF">SAMN04488500_107204</name>
</gene>
<dbReference type="RefSeq" id="WP_281252388.1">
    <property type="nucleotide sequence ID" value="NZ_CP155572.1"/>
</dbReference>